<dbReference type="Proteomes" id="UP000032545">
    <property type="component" value="Unassembled WGS sequence"/>
</dbReference>
<evidence type="ECO:0000256" key="2">
    <source>
        <dbReference type="ARBA" id="ARBA00035108"/>
    </source>
</evidence>
<feature type="compositionally biased region" description="Polar residues" evidence="4">
    <location>
        <begin position="120"/>
        <end position="132"/>
    </location>
</feature>
<dbReference type="PANTHER" id="PTHR40137">
    <property type="entry name" value="PROTEIN GVPK 1"/>
    <property type="match status" value="1"/>
</dbReference>
<evidence type="ECO:0000256" key="1">
    <source>
        <dbReference type="ARBA" id="ARBA00022987"/>
    </source>
</evidence>
<evidence type="ECO:0000313" key="5">
    <source>
        <dbReference type="EMBL" id="KJE23403.1"/>
    </source>
</evidence>
<comment type="subcellular location">
    <subcellularLocation>
        <location evidence="2">Gas vesicle</location>
    </subcellularLocation>
</comment>
<evidence type="ECO:0000256" key="3">
    <source>
        <dbReference type="ARBA" id="ARBA00035659"/>
    </source>
</evidence>
<dbReference type="GO" id="GO:0031412">
    <property type="term" value="P:gas vesicle organization"/>
    <property type="evidence" value="ECO:0007669"/>
    <property type="project" value="InterPro"/>
</dbReference>
<name>A0A0D8BGL0_9ACTN</name>
<dbReference type="GO" id="GO:0031411">
    <property type="term" value="C:gas vesicle"/>
    <property type="evidence" value="ECO:0007669"/>
    <property type="project" value="UniProtKB-SubCell"/>
</dbReference>
<dbReference type="PATRIC" id="fig|1502723.3.peg.1392"/>
<keyword evidence="1" id="KW-0304">Gas vesicle</keyword>
<comment type="similarity">
    <text evidence="3">Belongs to the gas vesicle GvpK family.</text>
</comment>
<dbReference type="Pfam" id="PF05121">
    <property type="entry name" value="GvpK"/>
    <property type="match status" value="1"/>
</dbReference>
<reference evidence="5 6" key="2">
    <citation type="journal article" date="2016" name="Genome Announc.">
        <title>Permanent Draft Genome Sequences for Two Variants of Frankia sp. Strain CpI1, the First Frankia Strain Isolated from Root Nodules of Comptonia peregrina.</title>
        <authorList>
            <person name="Oshone R."/>
            <person name="Hurst S.G.IV."/>
            <person name="Abebe-Akele F."/>
            <person name="Simpson S."/>
            <person name="Morris K."/>
            <person name="Thomas W.K."/>
            <person name="Tisa L.S."/>
        </authorList>
    </citation>
    <scope>NUCLEOTIDE SEQUENCE [LARGE SCALE GENOMIC DNA]</scope>
    <source>
        <strain evidence="6">CpI1-S</strain>
    </source>
</reference>
<evidence type="ECO:0000256" key="4">
    <source>
        <dbReference type="SAM" id="MobiDB-lite"/>
    </source>
</evidence>
<evidence type="ECO:0000313" key="6">
    <source>
        <dbReference type="Proteomes" id="UP000032545"/>
    </source>
</evidence>
<proteinExistence type="inferred from homology"/>
<dbReference type="InterPro" id="IPR007805">
    <property type="entry name" value="GvpK"/>
</dbReference>
<dbReference type="RefSeq" id="WP_082121836.1">
    <property type="nucleotide sequence ID" value="NZ_JYFN01000014.1"/>
</dbReference>
<reference evidence="6" key="1">
    <citation type="submission" date="2015-02" db="EMBL/GenBank/DDBJ databases">
        <title>Draft Genome of Frankia sp. CpI1-S.</title>
        <authorList>
            <person name="Oshone R.T."/>
            <person name="Ngom M."/>
            <person name="Ghodhbane-Gtari F."/>
            <person name="Gtari M."/>
            <person name="Morris K."/>
            <person name="Thomas K."/>
            <person name="Sen A."/>
            <person name="Tisa L.S."/>
        </authorList>
    </citation>
    <scope>NUCLEOTIDE SEQUENCE [LARGE SCALE GENOMIC DNA]</scope>
    <source>
        <strain evidence="6">CpI1-S</strain>
    </source>
</reference>
<comment type="caution">
    <text evidence="5">The sequence shown here is derived from an EMBL/GenBank/DDBJ whole genome shotgun (WGS) entry which is preliminary data.</text>
</comment>
<feature type="region of interest" description="Disordered" evidence="4">
    <location>
        <begin position="96"/>
        <end position="132"/>
    </location>
</feature>
<accession>A0A0D8BGL0</accession>
<dbReference type="AlphaFoldDB" id="A0A0D8BGL0"/>
<gene>
    <name evidence="5" type="ORF">FF36_02361</name>
</gene>
<organism evidence="5 6">
    <name type="scientific">Frankia torreyi</name>
    <dbReference type="NCBI Taxonomy" id="1856"/>
    <lineage>
        <taxon>Bacteria</taxon>
        <taxon>Bacillati</taxon>
        <taxon>Actinomycetota</taxon>
        <taxon>Actinomycetes</taxon>
        <taxon>Frankiales</taxon>
        <taxon>Frankiaceae</taxon>
        <taxon>Frankia</taxon>
    </lineage>
</organism>
<dbReference type="OrthoDB" id="3218491at2"/>
<keyword evidence="6" id="KW-1185">Reference proteome</keyword>
<dbReference type="PANTHER" id="PTHR40137:SF2">
    <property type="entry name" value="PROTEIN GVPK 1"/>
    <property type="match status" value="1"/>
</dbReference>
<dbReference type="EMBL" id="JYFN01000014">
    <property type="protein sequence ID" value="KJE23403.1"/>
    <property type="molecule type" value="Genomic_DNA"/>
</dbReference>
<protein>
    <submittedName>
        <fullName evidence="5">Gas vesicle protein K</fullName>
    </submittedName>
</protein>
<sequence length="132" mass="14279">MSGSGGAGRPLRLNADPDQVGRGLGQLVVVVLELLREVLERQAIRRMDGGELTVQQLDDLGQALIEIRHSLERVRTSLGVTQREADDAVARARRLVETGSEAVPDRGPMAPTRRSARSCADQQSCQKARSAP</sequence>